<keyword evidence="5" id="KW-0190">Covalent protein-DNA linkage</keyword>
<dbReference type="Gene3D" id="3.90.1680.10">
    <property type="entry name" value="SOS response associated peptidase-like"/>
    <property type="match status" value="1"/>
</dbReference>
<accession>A0AAW6QVA9</accession>
<evidence type="ECO:0000256" key="8">
    <source>
        <dbReference type="RuleBase" id="RU364100"/>
    </source>
</evidence>
<evidence type="ECO:0000256" key="1">
    <source>
        <dbReference type="ARBA" id="ARBA00008136"/>
    </source>
</evidence>
<gene>
    <name evidence="9" type="ORF">E2650_05940</name>
</gene>
<evidence type="ECO:0000256" key="7">
    <source>
        <dbReference type="ARBA" id="ARBA00023239"/>
    </source>
</evidence>
<dbReference type="GO" id="GO:0106300">
    <property type="term" value="P:protein-DNA covalent cross-linking repair"/>
    <property type="evidence" value="ECO:0007669"/>
    <property type="project" value="InterPro"/>
</dbReference>
<dbReference type="Pfam" id="PF02586">
    <property type="entry name" value="SRAP"/>
    <property type="match status" value="1"/>
</dbReference>
<dbReference type="InterPro" id="IPR003738">
    <property type="entry name" value="SRAP"/>
</dbReference>
<dbReference type="Proteomes" id="UP001152518">
    <property type="component" value="Unassembled WGS sequence"/>
</dbReference>
<keyword evidence="3" id="KW-0227">DNA damage</keyword>
<sequence length="189" mass="21411">MCGRLTIDGLVLADRVSAQFGIPYHPQTNLDLRPTEPVTVIGLVNDQLASINCTWGIKPNWSKYLLINAQAETVREKKTFVNAFAHHRCVVPCSGWYEWRDEGGKRKQKYLFSRADEQPLYMAGILFPSNDGAQLVTLTTAPTVQCSQYHNRMPLLIASSDLNFWYKSDSIQLESLLHHPEQVPITIHS</sequence>
<dbReference type="PANTHER" id="PTHR13604">
    <property type="entry name" value="DC12-RELATED"/>
    <property type="match status" value="1"/>
</dbReference>
<dbReference type="InterPro" id="IPR036590">
    <property type="entry name" value="SRAP-like"/>
</dbReference>
<dbReference type="SUPFAM" id="SSF143081">
    <property type="entry name" value="BB1717-like"/>
    <property type="match status" value="1"/>
</dbReference>
<dbReference type="GO" id="GO:0008233">
    <property type="term" value="F:peptidase activity"/>
    <property type="evidence" value="ECO:0007669"/>
    <property type="project" value="UniProtKB-KW"/>
</dbReference>
<keyword evidence="2 8" id="KW-0645">Protease</keyword>
<protein>
    <recommendedName>
        <fullName evidence="8">Abasic site processing protein</fullName>
        <ecNumber evidence="8">3.4.-.-</ecNumber>
    </recommendedName>
</protein>
<comment type="caution">
    <text evidence="9">The sequence shown here is derived from an EMBL/GenBank/DDBJ whole genome shotgun (WGS) entry which is preliminary data.</text>
</comment>
<dbReference type="EMBL" id="SUNE01000003">
    <property type="protein sequence ID" value="MDG5899450.1"/>
    <property type="molecule type" value="Genomic_DNA"/>
</dbReference>
<evidence type="ECO:0000256" key="6">
    <source>
        <dbReference type="ARBA" id="ARBA00023125"/>
    </source>
</evidence>
<name>A0AAW6QVA9_9GAMM</name>
<evidence type="ECO:0000256" key="4">
    <source>
        <dbReference type="ARBA" id="ARBA00022801"/>
    </source>
</evidence>
<dbReference type="GO" id="GO:0003697">
    <property type="term" value="F:single-stranded DNA binding"/>
    <property type="evidence" value="ECO:0007669"/>
    <property type="project" value="InterPro"/>
</dbReference>
<evidence type="ECO:0000256" key="3">
    <source>
        <dbReference type="ARBA" id="ARBA00022763"/>
    </source>
</evidence>
<dbReference type="RefSeq" id="WP_279254888.1">
    <property type="nucleotide sequence ID" value="NZ_SUNE01000003.1"/>
</dbReference>
<keyword evidence="6" id="KW-0238">DNA-binding</keyword>
<dbReference type="AlphaFoldDB" id="A0AAW6QVA9"/>
<dbReference type="GO" id="GO:0016829">
    <property type="term" value="F:lyase activity"/>
    <property type="evidence" value="ECO:0007669"/>
    <property type="project" value="UniProtKB-KW"/>
</dbReference>
<organism evidence="9">
    <name type="scientific">Shewanella xiamenensis</name>
    <dbReference type="NCBI Taxonomy" id="332186"/>
    <lineage>
        <taxon>Bacteria</taxon>
        <taxon>Pseudomonadati</taxon>
        <taxon>Pseudomonadota</taxon>
        <taxon>Gammaproteobacteria</taxon>
        <taxon>Alteromonadales</taxon>
        <taxon>Shewanellaceae</taxon>
        <taxon>Shewanella</taxon>
    </lineage>
</organism>
<reference evidence="9" key="1">
    <citation type="journal article" date="2019" name="Int J Environ Res Public Health">
        <title>Characterization of Chromosome-Mediated BlaOXA-894 in Shewanella xiamenensis Isolated from Pig Wastewater.</title>
        <authorList>
            <person name="Zou H."/>
            <person name="Zhou Z."/>
            <person name="Xia H."/>
            <person name="Zhao Q."/>
            <person name="Li X."/>
        </authorList>
    </citation>
    <scope>NUCLEOTIDE SEQUENCE</scope>
    <source>
        <strain evidence="9">2015oxa</strain>
    </source>
</reference>
<dbReference type="PANTHER" id="PTHR13604:SF0">
    <property type="entry name" value="ABASIC SITE PROCESSING PROTEIN HMCES"/>
    <property type="match status" value="1"/>
</dbReference>
<comment type="similarity">
    <text evidence="1 8">Belongs to the SOS response-associated peptidase family.</text>
</comment>
<evidence type="ECO:0000313" key="9">
    <source>
        <dbReference type="EMBL" id="MDG5899450.1"/>
    </source>
</evidence>
<evidence type="ECO:0000256" key="2">
    <source>
        <dbReference type="ARBA" id="ARBA00022670"/>
    </source>
</evidence>
<keyword evidence="7" id="KW-0456">Lyase</keyword>
<dbReference type="GO" id="GO:0006508">
    <property type="term" value="P:proteolysis"/>
    <property type="evidence" value="ECO:0007669"/>
    <property type="project" value="UniProtKB-KW"/>
</dbReference>
<dbReference type="EC" id="3.4.-.-" evidence="8"/>
<reference evidence="9" key="2">
    <citation type="submission" date="2019-04" db="EMBL/GenBank/DDBJ databases">
        <authorList>
            <person name="Zou H."/>
        </authorList>
    </citation>
    <scope>NUCLEOTIDE SEQUENCE</scope>
    <source>
        <strain evidence="9">2015oxa</strain>
    </source>
</reference>
<keyword evidence="4 8" id="KW-0378">Hydrolase</keyword>
<evidence type="ECO:0000256" key="5">
    <source>
        <dbReference type="ARBA" id="ARBA00023124"/>
    </source>
</evidence>
<proteinExistence type="inferred from homology"/>